<feature type="transmembrane region" description="Helical" evidence="1">
    <location>
        <begin position="379"/>
        <end position="399"/>
    </location>
</feature>
<dbReference type="EMBL" id="FNRY01000001">
    <property type="protein sequence ID" value="SEB38821.1"/>
    <property type="molecule type" value="Genomic_DNA"/>
</dbReference>
<dbReference type="OrthoDB" id="3742900at2"/>
<feature type="transmembrane region" description="Helical" evidence="1">
    <location>
        <begin position="113"/>
        <end position="138"/>
    </location>
</feature>
<keyword evidence="3" id="KW-1185">Reference proteome</keyword>
<dbReference type="Proteomes" id="UP000199183">
    <property type="component" value="Unassembled WGS sequence"/>
</dbReference>
<dbReference type="InterPro" id="IPR045931">
    <property type="entry name" value="DUF6350"/>
</dbReference>
<feature type="transmembrane region" description="Helical" evidence="1">
    <location>
        <begin position="232"/>
        <end position="253"/>
    </location>
</feature>
<keyword evidence="1" id="KW-0472">Membrane</keyword>
<organism evidence="2 3">
    <name type="scientific">Paramicrobacterium humi</name>
    <dbReference type="NCBI Taxonomy" id="640635"/>
    <lineage>
        <taxon>Bacteria</taxon>
        <taxon>Bacillati</taxon>
        <taxon>Actinomycetota</taxon>
        <taxon>Actinomycetes</taxon>
        <taxon>Micrococcales</taxon>
        <taxon>Microbacteriaceae</taxon>
        <taxon>Paramicrobacterium</taxon>
    </lineage>
</organism>
<sequence>MNRLTASLLSALEAFIVVAIGVFIPLVPLTVLWGVQYGFTVDWMVFWRAACDIWLLGNGVDLTVTLDEATLQVVGIKDAAAPFAVTIAPLAFALFTVLMGVRTGRRAGRTAAWLQAGSTSVVVFALASGAIGISAVNAVATPSLLQAFCLPALVWLLGLAIGTGIELVRADESAEPLLARLSELRDRVPRHVEIVLLAGLRGASLAVAATVAAAAVTVAAGTFLNFSTVVSLYQASQLGVIGGIVVTIGQIAFMPNIVIWALAWFTGSGFSLGTGSTVAPAGTVTGPVPGIPLLGVLPNQDFTFGFLGLAVPIIAGFLAAVAVRKSVLAGIGGRSNALWLAVTAVVIGVIAGIQVLLLAWWSGGAAGPGRFVEIGPAPFAVGGLAAVLVAVGCLIGMASGSAEHSLAHRHDERAQNADR</sequence>
<feature type="transmembrane region" description="Helical" evidence="1">
    <location>
        <begin position="336"/>
        <end position="359"/>
    </location>
</feature>
<evidence type="ECO:0000256" key="1">
    <source>
        <dbReference type="SAM" id="Phobius"/>
    </source>
</evidence>
<dbReference type="STRING" id="640635.SAMN04489806_0356"/>
<dbReference type="RefSeq" id="WP_091179238.1">
    <property type="nucleotide sequence ID" value="NZ_FNRY01000001.1"/>
</dbReference>
<feature type="transmembrane region" description="Helical" evidence="1">
    <location>
        <begin position="79"/>
        <end position="101"/>
    </location>
</feature>
<feature type="transmembrane region" description="Helical" evidence="1">
    <location>
        <begin position="144"/>
        <end position="168"/>
    </location>
</feature>
<protein>
    <submittedName>
        <fullName evidence="2">Uncharacterized protein</fullName>
    </submittedName>
</protein>
<keyword evidence="1" id="KW-1133">Transmembrane helix</keyword>
<proteinExistence type="predicted"/>
<name>A0A1H4IXI4_9MICO</name>
<evidence type="ECO:0000313" key="3">
    <source>
        <dbReference type="Proteomes" id="UP000199183"/>
    </source>
</evidence>
<reference evidence="2 3" key="1">
    <citation type="submission" date="2016-10" db="EMBL/GenBank/DDBJ databases">
        <authorList>
            <person name="de Groot N.N."/>
        </authorList>
    </citation>
    <scope>NUCLEOTIDE SEQUENCE [LARGE SCALE GENOMIC DNA]</scope>
    <source>
        <strain evidence="2 3">DSM 21799</strain>
    </source>
</reference>
<feature type="transmembrane region" description="Helical" evidence="1">
    <location>
        <begin position="12"/>
        <end position="35"/>
    </location>
</feature>
<feature type="transmembrane region" description="Helical" evidence="1">
    <location>
        <begin position="194"/>
        <end position="220"/>
    </location>
</feature>
<keyword evidence="1" id="KW-0812">Transmembrane</keyword>
<dbReference type="AlphaFoldDB" id="A0A1H4IXI4"/>
<gene>
    <name evidence="2" type="ORF">SAMN04489806_0356</name>
</gene>
<feature type="transmembrane region" description="Helical" evidence="1">
    <location>
        <begin position="302"/>
        <end position="324"/>
    </location>
</feature>
<accession>A0A1H4IXI4</accession>
<dbReference type="Pfam" id="PF19877">
    <property type="entry name" value="DUF6350"/>
    <property type="match status" value="1"/>
</dbReference>
<evidence type="ECO:0000313" key="2">
    <source>
        <dbReference type="EMBL" id="SEB38821.1"/>
    </source>
</evidence>